<evidence type="ECO:0000256" key="7">
    <source>
        <dbReference type="ARBA" id="ARBA00023180"/>
    </source>
</evidence>
<keyword evidence="3" id="KW-0964">Secreted</keyword>
<gene>
    <name evidence="11" type="ORF">NEZAVI_LOCUS7016</name>
</gene>
<sequence>MRHQPVVYGASFRMGTSIFNALVLLVVSIVPFNIMASSEVQQLTATSNMFALKLYQDLRQDGDNMICSPFGLQVLLGMALEGANGKTETEIAAVLHHAKNDDKVLKSYSFLIKSLENPVLKIATRLFVEKHFKLNPNFLSVSSKYFLSDTKGEDFERNPDASRININNWAEEKTDHKIKDLLPQGSVTKGTRLVMVNAIHFKADWKKRFDRKNTIDMPFYVTPDQTVNVPMMVMREGKFRFIESANLGAKILELPYEGDKFSMFILLPHKLDGLFEMESKLNHINLEEEFNSLYEQTVNVMVPRFKIEKTLDLNDVLMKQMPSAFRNANFSGITDEPLEISKVLQKAFIEVNEEGTEAAAATAVLARNAIFISSQTRSFTVDHPFFYLLTMKKFNTPLFIGKIGNPKLFSG</sequence>
<dbReference type="SMART" id="SM00093">
    <property type="entry name" value="SERPIN"/>
    <property type="match status" value="1"/>
</dbReference>
<evidence type="ECO:0000256" key="5">
    <source>
        <dbReference type="ARBA" id="ARBA00022729"/>
    </source>
</evidence>
<dbReference type="SUPFAM" id="SSF56574">
    <property type="entry name" value="Serpins"/>
    <property type="match status" value="1"/>
</dbReference>
<name>A0A9P0H7T5_NEZVI</name>
<dbReference type="EMBL" id="OV725079">
    <property type="protein sequence ID" value="CAH1397095.1"/>
    <property type="molecule type" value="Genomic_DNA"/>
</dbReference>
<dbReference type="PANTHER" id="PTHR11461:SF211">
    <property type="entry name" value="GH10112P-RELATED"/>
    <property type="match status" value="1"/>
</dbReference>
<evidence type="ECO:0000256" key="9">
    <source>
        <dbReference type="SAM" id="Phobius"/>
    </source>
</evidence>
<dbReference type="PANTHER" id="PTHR11461">
    <property type="entry name" value="SERINE PROTEASE INHIBITOR, SERPIN"/>
    <property type="match status" value="1"/>
</dbReference>
<keyword evidence="9" id="KW-0472">Membrane</keyword>
<evidence type="ECO:0000313" key="12">
    <source>
        <dbReference type="Proteomes" id="UP001152798"/>
    </source>
</evidence>
<dbReference type="InterPro" id="IPR042185">
    <property type="entry name" value="Serpin_sf_2"/>
</dbReference>
<dbReference type="Pfam" id="PF00079">
    <property type="entry name" value="Serpin"/>
    <property type="match status" value="1"/>
</dbReference>
<dbReference type="InterPro" id="IPR023795">
    <property type="entry name" value="Serpin_CS"/>
</dbReference>
<comment type="subcellular location">
    <subcellularLocation>
        <location evidence="1">Secreted</location>
    </subcellularLocation>
</comment>
<evidence type="ECO:0000256" key="3">
    <source>
        <dbReference type="ARBA" id="ARBA00022525"/>
    </source>
</evidence>
<evidence type="ECO:0000256" key="6">
    <source>
        <dbReference type="ARBA" id="ARBA00022900"/>
    </source>
</evidence>
<dbReference type="GO" id="GO:0004867">
    <property type="term" value="F:serine-type endopeptidase inhibitor activity"/>
    <property type="evidence" value="ECO:0007669"/>
    <property type="project" value="UniProtKB-KW"/>
</dbReference>
<dbReference type="InterPro" id="IPR042178">
    <property type="entry name" value="Serpin_sf_1"/>
</dbReference>
<keyword evidence="9" id="KW-1133">Transmembrane helix</keyword>
<dbReference type="Proteomes" id="UP001152798">
    <property type="component" value="Chromosome 3"/>
</dbReference>
<keyword evidence="5" id="KW-0732">Signal</keyword>
<evidence type="ECO:0000256" key="1">
    <source>
        <dbReference type="ARBA" id="ARBA00004613"/>
    </source>
</evidence>
<dbReference type="InterPro" id="IPR023796">
    <property type="entry name" value="Serpin_dom"/>
</dbReference>
<dbReference type="FunFam" id="2.30.39.10:FF:000030">
    <property type="entry name" value="Serpin 2"/>
    <property type="match status" value="1"/>
</dbReference>
<dbReference type="OrthoDB" id="671595at2759"/>
<keyword evidence="6" id="KW-0722">Serine protease inhibitor</keyword>
<accession>A0A9P0H7T5</accession>
<evidence type="ECO:0000256" key="4">
    <source>
        <dbReference type="ARBA" id="ARBA00022690"/>
    </source>
</evidence>
<reference evidence="11" key="1">
    <citation type="submission" date="2022-01" db="EMBL/GenBank/DDBJ databases">
        <authorList>
            <person name="King R."/>
        </authorList>
    </citation>
    <scope>NUCLEOTIDE SEQUENCE</scope>
</reference>
<feature type="domain" description="Serpin" evidence="10">
    <location>
        <begin position="52"/>
        <end position="406"/>
    </location>
</feature>
<protein>
    <recommendedName>
        <fullName evidence="10">Serpin domain-containing protein</fullName>
    </recommendedName>
</protein>
<dbReference type="InterPro" id="IPR000215">
    <property type="entry name" value="Serpin_fam"/>
</dbReference>
<keyword evidence="9" id="KW-0812">Transmembrane</keyword>
<dbReference type="PROSITE" id="PS00284">
    <property type="entry name" value="SERPIN"/>
    <property type="match status" value="1"/>
</dbReference>
<dbReference type="Gene3D" id="3.30.497.10">
    <property type="entry name" value="Antithrombin, subunit I, domain 2"/>
    <property type="match status" value="1"/>
</dbReference>
<evidence type="ECO:0000259" key="10">
    <source>
        <dbReference type="SMART" id="SM00093"/>
    </source>
</evidence>
<dbReference type="AlphaFoldDB" id="A0A9P0H7T5"/>
<organism evidence="11 12">
    <name type="scientific">Nezara viridula</name>
    <name type="common">Southern green stink bug</name>
    <name type="synonym">Cimex viridulus</name>
    <dbReference type="NCBI Taxonomy" id="85310"/>
    <lineage>
        <taxon>Eukaryota</taxon>
        <taxon>Metazoa</taxon>
        <taxon>Ecdysozoa</taxon>
        <taxon>Arthropoda</taxon>
        <taxon>Hexapoda</taxon>
        <taxon>Insecta</taxon>
        <taxon>Pterygota</taxon>
        <taxon>Neoptera</taxon>
        <taxon>Paraneoptera</taxon>
        <taxon>Hemiptera</taxon>
        <taxon>Heteroptera</taxon>
        <taxon>Panheteroptera</taxon>
        <taxon>Pentatomomorpha</taxon>
        <taxon>Pentatomoidea</taxon>
        <taxon>Pentatomidae</taxon>
        <taxon>Pentatominae</taxon>
        <taxon>Nezara</taxon>
    </lineage>
</organism>
<evidence type="ECO:0000313" key="11">
    <source>
        <dbReference type="EMBL" id="CAH1397095.1"/>
    </source>
</evidence>
<evidence type="ECO:0000256" key="8">
    <source>
        <dbReference type="RuleBase" id="RU000411"/>
    </source>
</evidence>
<comment type="similarity">
    <text evidence="2 8">Belongs to the serpin family.</text>
</comment>
<keyword evidence="7" id="KW-0325">Glycoprotein</keyword>
<dbReference type="GO" id="GO:0005615">
    <property type="term" value="C:extracellular space"/>
    <property type="evidence" value="ECO:0007669"/>
    <property type="project" value="InterPro"/>
</dbReference>
<keyword evidence="4" id="KW-0646">Protease inhibitor</keyword>
<keyword evidence="12" id="KW-1185">Reference proteome</keyword>
<feature type="transmembrane region" description="Helical" evidence="9">
    <location>
        <begin position="12"/>
        <end position="34"/>
    </location>
</feature>
<dbReference type="CDD" id="cd19601">
    <property type="entry name" value="serpin42Da-like"/>
    <property type="match status" value="1"/>
</dbReference>
<evidence type="ECO:0000256" key="2">
    <source>
        <dbReference type="ARBA" id="ARBA00009500"/>
    </source>
</evidence>
<dbReference type="Gene3D" id="2.30.39.10">
    <property type="entry name" value="Alpha-1-antitrypsin, domain 1"/>
    <property type="match status" value="1"/>
</dbReference>
<proteinExistence type="inferred from homology"/>
<dbReference type="InterPro" id="IPR036186">
    <property type="entry name" value="Serpin_sf"/>
</dbReference>